<proteinExistence type="predicted"/>
<dbReference type="Proteomes" id="UP001155820">
    <property type="component" value="Unassembled WGS sequence"/>
</dbReference>
<dbReference type="EMBL" id="JABRWM010000002">
    <property type="protein sequence ID" value="NRF17972.1"/>
    <property type="molecule type" value="Genomic_DNA"/>
</dbReference>
<dbReference type="AlphaFoldDB" id="A0A6H0ZGN6"/>
<evidence type="ECO:0000313" key="3">
    <source>
        <dbReference type="Proteomes" id="UP000500870"/>
    </source>
</evidence>
<geneLocation type="plasmid" evidence="2 3">
    <name>unnamed1</name>
</geneLocation>
<organism evidence="2 3">
    <name type="scientific">Agrobacterium pusense</name>
    <dbReference type="NCBI Taxonomy" id="648995"/>
    <lineage>
        <taxon>Bacteria</taxon>
        <taxon>Pseudomonadati</taxon>
        <taxon>Pseudomonadota</taxon>
        <taxon>Alphaproteobacteria</taxon>
        <taxon>Hyphomicrobiales</taxon>
        <taxon>Rhizobiaceae</taxon>
        <taxon>Rhizobium/Agrobacterium group</taxon>
        <taxon>Agrobacterium</taxon>
    </lineage>
</organism>
<reference evidence="2 3" key="2">
    <citation type="submission" date="2020-04" db="EMBL/GenBank/DDBJ databases">
        <title>FDA dAtabase for Regulatory Grade micrObial Sequences (FDA-ARGOS): Supporting development and validation of Infectious Disease Dx tests.</title>
        <authorList>
            <person name="Sciortino C."/>
            <person name="Tallon L."/>
            <person name="Sadzewicz L."/>
            <person name="Vavikolanu K."/>
            <person name="Mehta A."/>
            <person name="Aluvathingal J."/>
            <person name="Nadendla S."/>
            <person name="Nandy P."/>
            <person name="Geyer C."/>
            <person name="Yan Y."/>
            <person name="Sichtig H."/>
        </authorList>
    </citation>
    <scope>NUCLEOTIDE SEQUENCE [LARGE SCALE GENOMIC DNA]</scope>
    <source>
        <strain evidence="2 3">FDAARGOS_633</strain>
        <plasmid evidence="2 3">unnamed1</plasmid>
    </source>
</reference>
<sequence>MGNDGIEAIYEAIATKIDEVGKEQVELYLAKLALLLAEAVGNQQTAMRCVSDAAASLIPAAESW</sequence>
<dbReference type="Proteomes" id="UP000500870">
    <property type="component" value="Plasmid unnamed1"/>
</dbReference>
<keyword evidence="4" id="KW-1185">Reference proteome</keyword>
<dbReference type="RefSeq" id="WP_052820714.1">
    <property type="nucleotide sequence ID" value="NZ_CP050897.1"/>
</dbReference>
<evidence type="ECO:0008006" key="5">
    <source>
        <dbReference type="Google" id="ProtNLM"/>
    </source>
</evidence>
<name>A0A6H0ZGN6_9HYPH</name>
<protein>
    <recommendedName>
        <fullName evidence="5">DUF2783 domain-containing protein</fullName>
    </recommendedName>
</protein>
<accession>A0A6H0ZGN6</accession>
<gene>
    <name evidence="1" type="ORF">FOB26_02250</name>
    <name evidence="2" type="ORF">FOB41_02170</name>
</gene>
<evidence type="ECO:0000313" key="2">
    <source>
        <dbReference type="EMBL" id="QIX19996.1"/>
    </source>
</evidence>
<evidence type="ECO:0000313" key="1">
    <source>
        <dbReference type="EMBL" id="NRF17972.1"/>
    </source>
</evidence>
<keyword evidence="2" id="KW-0614">Plasmid</keyword>
<geneLocation type="plasmid" evidence="1">
    <name>unnamed2</name>
</geneLocation>
<dbReference type="EMBL" id="CP050897">
    <property type="protein sequence ID" value="QIX19996.1"/>
    <property type="molecule type" value="Genomic_DNA"/>
</dbReference>
<evidence type="ECO:0000313" key="4">
    <source>
        <dbReference type="Proteomes" id="UP001155820"/>
    </source>
</evidence>
<reference evidence="1" key="1">
    <citation type="submission" date="2019-07" db="EMBL/GenBank/DDBJ databases">
        <title>FDA dAtabase for Regulatory Grade micrObial Sequences (FDA-ARGOS): Supporting development and validation of Infectious Disease Dx tests.</title>
        <authorList>
            <person name="Bachman M."/>
            <person name="Young C."/>
            <person name="Tallon L."/>
            <person name="Sadzewicz L."/>
            <person name="Vavikolanu K."/>
            <person name="Mehta A."/>
            <person name="Aluvathingal J."/>
            <person name="Nadendla S."/>
            <person name="Nandy P."/>
            <person name="Geyer C."/>
            <person name="Yan Y."/>
            <person name="Sichtig H."/>
        </authorList>
    </citation>
    <scope>NUCLEOTIDE SEQUENCE</scope>
    <source>
        <strain evidence="1">FDAARGOS_618</strain>
        <plasmid evidence="1">unnamed2</plasmid>
    </source>
</reference>